<dbReference type="EMBL" id="PCSV01000035">
    <property type="protein sequence ID" value="PIP57093.1"/>
    <property type="molecule type" value="Genomic_DNA"/>
</dbReference>
<evidence type="ECO:0008006" key="3">
    <source>
        <dbReference type="Google" id="ProtNLM"/>
    </source>
</evidence>
<dbReference type="Proteomes" id="UP000230759">
    <property type="component" value="Unassembled WGS sequence"/>
</dbReference>
<evidence type="ECO:0000313" key="2">
    <source>
        <dbReference type="Proteomes" id="UP000230759"/>
    </source>
</evidence>
<dbReference type="NCBIfam" id="TIGR02436">
    <property type="entry name" value="four helix bundle protein"/>
    <property type="match status" value="1"/>
</dbReference>
<protein>
    <recommendedName>
        <fullName evidence="3">Four helix bundle protein</fullName>
    </recommendedName>
</protein>
<evidence type="ECO:0000313" key="1">
    <source>
        <dbReference type="EMBL" id="PIP57093.1"/>
    </source>
</evidence>
<dbReference type="Gene3D" id="1.20.1440.60">
    <property type="entry name" value="23S rRNA-intervening sequence"/>
    <property type="match status" value="1"/>
</dbReference>
<gene>
    <name evidence="1" type="ORF">COX04_01420</name>
</gene>
<organism evidence="1 2">
    <name type="scientific">Candidatus Woesebacteria bacterium CG22_combo_CG10-13_8_21_14_all_45_10</name>
    <dbReference type="NCBI Taxonomy" id="1975060"/>
    <lineage>
        <taxon>Bacteria</taxon>
        <taxon>Candidatus Woeseibacteriota</taxon>
    </lineage>
</organism>
<dbReference type="InterPro" id="IPR036583">
    <property type="entry name" value="23S_rRNA_IVS_sf"/>
</dbReference>
<name>A0A2H0BHE5_9BACT</name>
<dbReference type="SUPFAM" id="SSF158446">
    <property type="entry name" value="IVS-encoded protein-like"/>
    <property type="match status" value="1"/>
</dbReference>
<dbReference type="InterPro" id="IPR012657">
    <property type="entry name" value="23S_rRNA-intervening_sequence"/>
</dbReference>
<sequence length="43" mass="4724">MAMIAKFTSTFPKSETFGIISQLRRAAISIESCIAEGLSHKNH</sequence>
<accession>A0A2H0BHE5</accession>
<comment type="caution">
    <text evidence="1">The sequence shown here is derived from an EMBL/GenBank/DDBJ whole genome shotgun (WGS) entry which is preliminary data.</text>
</comment>
<proteinExistence type="predicted"/>
<dbReference type="Pfam" id="PF05635">
    <property type="entry name" value="23S_rRNA_IVP"/>
    <property type="match status" value="1"/>
</dbReference>
<reference evidence="1 2" key="1">
    <citation type="submission" date="2017-09" db="EMBL/GenBank/DDBJ databases">
        <title>Depth-based differentiation of microbial function through sediment-hosted aquifers and enrichment of novel symbionts in the deep terrestrial subsurface.</title>
        <authorList>
            <person name="Probst A.J."/>
            <person name="Ladd B."/>
            <person name="Jarett J.K."/>
            <person name="Geller-Mcgrath D.E."/>
            <person name="Sieber C.M."/>
            <person name="Emerson J.B."/>
            <person name="Anantharaman K."/>
            <person name="Thomas B.C."/>
            <person name="Malmstrom R."/>
            <person name="Stieglmeier M."/>
            <person name="Klingl A."/>
            <person name="Woyke T."/>
            <person name="Ryan C.M."/>
            <person name="Banfield J.F."/>
        </authorList>
    </citation>
    <scope>NUCLEOTIDE SEQUENCE [LARGE SCALE GENOMIC DNA]</scope>
    <source>
        <strain evidence="1">CG22_combo_CG10-13_8_21_14_all_45_10</strain>
    </source>
</reference>
<dbReference type="AlphaFoldDB" id="A0A2H0BHE5"/>